<gene>
    <name evidence="1" type="ORF">MSAN_01942700</name>
</gene>
<evidence type="ECO:0000313" key="1">
    <source>
        <dbReference type="EMBL" id="KAF7344605.1"/>
    </source>
</evidence>
<name>A0A8H7CNT1_9AGAR</name>
<accession>A0A8H7CNT1</accession>
<dbReference type="EMBL" id="JACAZH010000021">
    <property type="protein sequence ID" value="KAF7344605.1"/>
    <property type="molecule type" value="Genomic_DNA"/>
</dbReference>
<dbReference type="Proteomes" id="UP000623467">
    <property type="component" value="Unassembled WGS sequence"/>
</dbReference>
<proteinExistence type="predicted"/>
<sequence length="141" mass="16562">MLILSDLYQALNCFIHNGPLLMKPRSLATHIHLETLILQIHMDWYFERYNQPEVIARKEELWRELKMYISWVVDQGVLFGAVDRIVCRWMDDNIENVNEWEVCSKTKVDGMALWIRNALNFHWGVPSSSSLESKASRVPSN</sequence>
<organism evidence="1 2">
    <name type="scientific">Mycena sanguinolenta</name>
    <dbReference type="NCBI Taxonomy" id="230812"/>
    <lineage>
        <taxon>Eukaryota</taxon>
        <taxon>Fungi</taxon>
        <taxon>Dikarya</taxon>
        <taxon>Basidiomycota</taxon>
        <taxon>Agaricomycotina</taxon>
        <taxon>Agaricomycetes</taxon>
        <taxon>Agaricomycetidae</taxon>
        <taxon>Agaricales</taxon>
        <taxon>Marasmiineae</taxon>
        <taxon>Mycenaceae</taxon>
        <taxon>Mycena</taxon>
    </lineage>
</organism>
<comment type="caution">
    <text evidence="1">The sequence shown here is derived from an EMBL/GenBank/DDBJ whole genome shotgun (WGS) entry which is preliminary data.</text>
</comment>
<evidence type="ECO:0000313" key="2">
    <source>
        <dbReference type="Proteomes" id="UP000623467"/>
    </source>
</evidence>
<dbReference type="AlphaFoldDB" id="A0A8H7CNT1"/>
<keyword evidence="2" id="KW-1185">Reference proteome</keyword>
<protein>
    <submittedName>
        <fullName evidence="1">Uncharacterized protein</fullName>
    </submittedName>
</protein>
<reference evidence="1" key="1">
    <citation type="submission" date="2020-05" db="EMBL/GenBank/DDBJ databases">
        <title>Mycena genomes resolve the evolution of fungal bioluminescence.</title>
        <authorList>
            <person name="Tsai I.J."/>
        </authorList>
    </citation>
    <scope>NUCLEOTIDE SEQUENCE</scope>
    <source>
        <strain evidence="1">160909Yilan</strain>
    </source>
</reference>